<dbReference type="SUPFAM" id="SSF52540">
    <property type="entry name" value="P-loop containing nucleoside triphosphate hydrolases"/>
    <property type="match status" value="1"/>
</dbReference>
<accession>A0AAD5FHH1</accession>
<dbReference type="Gene3D" id="3.30.160.60">
    <property type="entry name" value="Classic Zinc Finger"/>
    <property type="match status" value="1"/>
</dbReference>
<dbReference type="Gene3D" id="4.10.830.40">
    <property type="match status" value="1"/>
</dbReference>
<keyword evidence="3" id="KW-0547">Nucleotide-binding</keyword>
<reference evidence="13" key="1">
    <citation type="submission" date="2018-07" db="EMBL/GenBank/DDBJ databases">
        <title>Comparative genomics of catfishes provides insights into carnivory and benthic adaptation.</title>
        <authorList>
            <person name="Zhang Y."/>
            <person name="Wang D."/>
            <person name="Peng Z."/>
            <person name="Zheng S."/>
            <person name="Shao F."/>
            <person name="Tao W."/>
        </authorList>
    </citation>
    <scope>NUCLEOTIDE SEQUENCE</scope>
    <source>
        <strain evidence="13">Chongqing</strain>
    </source>
</reference>
<name>A0AAD5FHH1_SILAS</name>
<feature type="coiled-coil region" evidence="10">
    <location>
        <begin position="211"/>
        <end position="238"/>
    </location>
</feature>
<dbReference type="PANTHER" id="PTHR25465">
    <property type="entry name" value="B-BOX DOMAIN CONTAINING"/>
    <property type="match status" value="1"/>
</dbReference>
<dbReference type="InterPro" id="IPR013083">
    <property type="entry name" value="Znf_RING/FYVE/PHD"/>
</dbReference>
<feature type="domain" description="RING-type" evidence="11">
    <location>
        <begin position="12"/>
        <end position="55"/>
    </location>
</feature>
<dbReference type="SMART" id="SM00336">
    <property type="entry name" value="BBOX"/>
    <property type="match status" value="1"/>
</dbReference>
<dbReference type="PROSITE" id="PS50089">
    <property type="entry name" value="ZF_RING_2"/>
    <property type="match status" value="1"/>
</dbReference>
<evidence type="ECO:0000256" key="4">
    <source>
        <dbReference type="ARBA" id="ARBA00022771"/>
    </source>
</evidence>
<comment type="caution">
    <text evidence="13">The sequence shown here is derived from an EMBL/GenBank/DDBJ whole genome shotgun (WGS) entry which is preliminary data.</text>
</comment>
<dbReference type="SUPFAM" id="SSF57850">
    <property type="entry name" value="RING/U-box"/>
    <property type="match status" value="1"/>
</dbReference>
<dbReference type="CDD" id="cd19802">
    <property type="entry name" value="Bbox1_TRIM8-like"/>
    <property type="match status" value="1"/>
</dbReference>
<dbReference type="GO" id="GO:0030992">
    <property type="term" value="C:intraciliary transport particle B"/>
    <property type="evidence" value="ECO:0007669"/>
    <property type="project" value="UniProtKB-ARBA"/>
</dbReference>
<comment type="similarity">
    <text evidence="1">Belongs to the small GTPase superfamily. Rab family.</text>
</comment>
<dbReference type="InterPro" id="IPR000315">
    <property type="entry name" value="Znf_B-box"/>
</dbReference>
<dbReference type="InterPro" id="IPR051051">
    <property type="entry name" value="E3_ubiq-ligase_TRIM/RNF"/>
</dbReference>
<dbReference type="SMART" id="SM00184">
    <property type="entry name" value="RING"/>
    <property type="match status" value="1"/>
</dbReference>
<dbReference type="Gene3D" id="3.30.40.10">
    <property type="entry name" value="Zinc/RING finger domain, C3HC4 (zinc finger)"/>
    <property type="match status" value="1"/>
</dbReference>
<dbReference type="Proteomes" id="UP001205998">
    <property type="component" value="Unassembled WGS sequence"/>
</dbReference>
<dbReference type="Pfam" id="PF00643">
    <property type="entry name" value="zf-B_box"/>
    <property type="match status" value="1"/>
</dbReference>
<evidence type="ECO:0000256" key="1">
    <source>
        <dbReference type="ARBA" id="ARBA00006270"/>
    </source>
</evidence>
<evidence type="ECO:0000256" key="10">
    <source>
        <dbReference type="SAM" id="Coils"/>
    </source>
</evidence>
<dbReference type="InterPro" id="IPR001841">
    <property type="entry name" value="Znf_RING"/>
</dbReference>
<dbReference type="CDD" id="cd19769">
    <property type="entry name" value="Bbox2_TRIM16-like"/>
    <property type="match status" value="1"/>
</dbReference>
<evidence type="ECO:0000256" key="3">
    <source>
        <dbReference type="ARBA" id="ARBA00022741"/>
    </source>
</evidence>
<dbReference type="FunFam" id="3.30.160.60:FF:001655">
    <property type="entry name" value="FinTRIM family, member 82"/>
    <property type="match status" value="1"/>
</dbReference>
<dbReference type="InterPro" id="IPR027417">
    <property type="entry name" value="P-loop_NTPase"/>
</dbReference>
<evidence type="ECO:0000256" key="8">
    <source>
        <dbReference type="ARBA" id="ARBA00041562"/>
    </source>
</evidence>
<evidence type="ECO:0000313" key="14">
    <source>
        <dbReference type="Proteomes" id="UP001205998"/>
    </source>
</evidence>
<feature type="coiled-coil region" evidence="10">
    <location>
        <begin position="262"/>
        <end position="296"/>
    </location>
</feature>
<dbReference type="PROSITE" id="PS50119">
    <property type="entry name" value="ZF_BBOX"/>
    <property type="match status" value="1"/>
</dbReference>
<dbReference type="Pfam" id="PF15227">
    <property type="entry name" value="zf-C3HC4_4"/>
    <property type="match status" value="1"/>
</dbReference>
<dbReference type="AlphaFoldDB" id="A0AAD5FHH1"/>
<evidence type="ECO:0000256" key="5">
    <source>
        <dbReference type="ARBA" id="ARBA00022833"/>
    </source>
</evidence>
<dbReference type="InterPro" id="IPR017907">
    <property type="entry name" value="Znf_RING_CS"/>
</dbReference>
<evidence type="ECO:0000259" key="12">
    <source>
        <dbReference type="PROSITE" id="PS50119"/>
    </source>
</evidence>
<keyword evidence="14" id="KW-1185">Reference proteome</keyword>
<evidence type="ECO:0000256" key="9">
    <source>
        <dbReference type="PROSITE-ProRule" id="PRU00024"/>
    </source>
</evidence>
<protein>
    <recommendedName>
        <fullName evidence="7">Intraflagellar transport protein 22 homolog</fullName>
    </recommendedName>
    <alternativeName>
        <fullName evidence="8">Rab-like protein 5</fullName>
    </alternativeName>
</protein>
<feature type="domain" description="B box-type" evidence="12">
    <location>
        <begin position="149"/>
        <end position="189"/>
    </location>
</feature>
<dbReference type="GO" id="GO:0005525">
    <property type="term" value="F:GTP binding"/>
    <property type="evidence" value="ECO:0007669"/>
    <property type="project" value="UniProtKB-KW"/>
</dbReference>
<gene>
    <name evidence="13" type="ORF">C0J50_0218</name>
</gene>
<dbReference type="SUPFAM" id="SSF57845">
    <property type="entry name" value="B-box zinc-binding domain"/>
    <property type="match status" value="1"/>
</dbReference>
<dbReference type="InterPro" id="IPR058030">
    <property type="entry name" value="TRIM8/14/16/25/29/45/65_CC"/>
</dbReference>
<evidence type="ECO:0000259" key="11">
    <source>
        <dbReference type="PROSITE" id="PS50089"/>
    </source>
</evidence>
<dbReference type="PROSITE" id="PS00518">
    <property type="entry name" value="ZF_RING_1"/>
    <property type="match status" value="1"/>
</dbReference>
<sequence>MAEPVSPDYFTCHLCASLLRDPVAIPCGHSFCMDCISGYWNEADYTGIYICPQCKITFTQRPVLRPNATLSKVAEKIKKTGLNLNLVPPTNGSFAGPADVPCDFCSGKKLKAVKSCLNCLASYCEKHLKPHYESATFKRHKLVDVLGNLDRKICPQHQKSLELFCRTDQMCICAICTVSEHKGHDIVSAEAERSEKQKLLGVSQADIKQKCQQRTKELEELKTAVDSLKSSAQRAMTESKKMFDEMITAIERMRSEVTKLININEKAAFSQAEGLMERLEQEIDELKKKETGLKQLYSTEDHIHFLQNFNYLCTPTDDGFIPKVSLNPDFSFSAVRKAVAEIKEKLEELGREELLKISKSVNEVPVYTLENRSVREKSSRGKALEDSLCGKTILANFLSDTVETIGSEYSPTQGVRILEFESQNLGSGSKDSACEVELWDCAGDFKFEACWLALMKDSNGVVIVFNPDIPSHLKEVETWHSTFISSQSLQPGQCLLIAHHKPGSGADMSRPQLAPQLNKLPLIHSNLEEDPEGVRQEFCTYLGNVVQSLSESWERVEMSIIA</sequence>
<keyword evidence="10" id="KW-0175">Coiled coil</keyword>
<keyword evidence="4 9" id="KW-0863">Zinc-finger</keyword>
<keyword evidence="6" id="KW-0342">GTP-binding</keyword>
<evidence type="ECO:0000256" key="2">
    <source>
        <dbReference type="ARBA" id="ARBA00022723"/>
    </source>
</evidence>
<dbReference type="Gene3D" id="3.40.50.300">
    <property type="entry name" value="P-loop containing nucleotide triphosphate hydrolases"/>
    <property type="match status" value="1"/>
</dbReference>
<dbReference type="FunFam" id="3.40.50.300:FF:001100">
    <property type="entry name" value="intraflagellar transport protein 22 homolog"/>
    <property type="match status" value="1"/>
</dbReference>
<dbReference type="GO" id="GO:0005929">
    <property type="term" value="C:cilium"/>
    <property type="evidence" value="ECO:0007669"/>
    <property type="project" value="UniProtKB-ARBA"/>
</dbReference>
<evidence type="ECO:0000256" key="6">
    <source>
        <dbReference type="ARBA" id="ARBA00023134"/>
    </source>
</evidence>
<dbReference type="Pfam" id="PF08477">
    <property type="entry name" value="Roc"/>
    <property type="match status" value="1"/>
</dbReference>
<evidence type="ECO:0000256" key="7">
    <source>
        <dbReference type="ARBA" id="ARBA00040799"/>
    </source>
</evidence>
<dbReference type="Pfam" id="PF25600">
    <property type="entry name" value="TRIM_CC"/>
    <property type="match status" value="1"/>
</dbReference>
<organism evidence="13 14">
    <name type="scientific">Silurus asotus</name>
    <name type="common">Amur catfish</name>
    <name type="synonym">Parasilurus asotus</name>
    <dbReference type="NCBI Taxonomy" id="30991"/>
    <lineage>
        <taxon>Eukaryota</taxon>
        <taxon>Metazoa</taxon>
        <taxon>Chordata</taxon>
        <taxon>Craniata</taxon>
        <taxon>Vertebrata</taxon>
        <taxon>Euteleostomi</taxon>
        <taxon>Actinopterygii</taxon>
        <taxon>Neopterygii</taxon>
        <taxon>Teleostei</taxon>
        <taxon>Ostariophysi</taxon>
        <taxon>Siluriformes</taxon>
        <taxon>Siluridae</taxon>
        <taxon>Silurus</taxon>
    </lineage>
</organism>
<dbReference type="CDD" id="cd16601">
    <property type="entry name" value="RING-HC_TRIM39_C-IV"/>
    <property type="match status" value="1"/>
</dbReference>
<evidence type="ECO:0000313" key="13">
    <source>
        <dbReference type="EMBL" id="KAI5615537.1"/>
    </source>
</evidence>
<keyword evidence="2" id="KW-0479">Metal-binding</keyword>
<proteinExistence type="inferred from homology"/>
<keyword evidence="5" id="KW-0862">Zinc</keyword>
<dbReference type="EMBL" id="MU554589">
    <property type="protein sequence ID" value="KAI5615537.1"/>
    <property type="molecule type" value="Genomic_DNA"/>
</dbReference>
<dbReference type="GO" id="GO:0008270">
    <property type="term" value="F:zinc ion binding"/>
    <property type="evidence" value="ECO:0007669"/>
    <property type="project" value="UniProtKB-KW"/>
</dbReference>
<dbReference type="PANTHER" id="PTHR25465:SF30">
    <property type="entry name" value="FINTRIM FAMILY, MEMBER 82"/>
    <property type="match status" value="1"/>
</dbReference>